<dbReference type="AlphaFoldDB" id="A0A6V8SHM5"/>
<keyword evidence="1" id="KW-0472">Membrane</keyword>
<name>A0A6V8SHM5_9CLOT</name>
<accession>A0A6V8SHM5</accession>
<feature type="transmembrane region" description="Helical" evidence="1">
    <location>
        <begin position="24"/>
        <end position="46"/>
    </location>
</feature>
<organism evidence="2 3">
    <name type="scientific">Clostridium fungisolvens</name>
    <dbReference type="NCBI Taxonomy" id="1604897"/>
    <lineage>
        <taxon>Bacteria</taxon>
        <taxon>Bacillati</taxon>
        <taxon>Bacillota</taxon>
        <taxon>Clostridia</taxon>
        <taxon>Eubacteriales</taxon>
        <taxon>Clostridiaceae</taxon>
        <taxon>Clostridium</taxon>
    </lineage>
</organism>
<evidence type="ECO:0000313" key="3">
    <source>
        <dbReference type="Proteomes" id="UP000580568"/>
    </source>
</evidence>
<evidence type="ECO:0000313" key="2">
    <source>
        <dbReference type="EMBL" id="GFP76719.1"/>
    </source>
</evidence>
<protein>
    <submittedName>
        <fullName evidence="2">Uncharacterized protein</fullName>
    </submittedName>
</protein>
<keyword evidence="1" id="KW-1133">Transmembrane helix</keyword>
<keyword evidence="3" id="KW-1185">Reference proteome</keyword>
<reference evidence="2 3" key="1">
    <citation type="submission" date="2020-07" db="EMBL/GenBank/DDBJ databases">
        <title>A new beta-1,3-glucan-decomposing anaerobic bacterium isolated from anoxic soil subjected to biological soil disinfestation.</title>
        <authorList>
            <person name="Ueki A."/>
            <person name="Tonouchi A."/>
        </authorList>
    </citation>
    <scope>NUCLEOTIDE SEQUENCE [LARGE SCALE GENOMIC DNA]</scope>
    <source>
        <strain evidence="2 3">TW1</strain>
    </source>
</reference>
<keyword evidence="1" id="KW-0812">Transmembrane</keyword>
<dbReference type="Proteomes" id="UP000580568">
    <property type="component" value="Unassembled WGS sequence"/>
</dbReference>
<sequence length="161" mass="18628">MIIYMLRLKNDEKKLKIIKRRGSIFIDAVVGTAILLSISVAIFFTLEVSEKNYSLNKQKSKNNQALDYVIKELKYNYTYDQLKIKTIDPLGVYKFKIEDLTLDNLKAKELFLLCSECSSNYISLKFSDDLDEKHINISLEVNSSLNGINLNKTYSLRKVKN</sequence>
<dbReference type="EMBL" id="BLZR01000001">
    <property type="protein sequence ID" value="GFP76719.1"/>
    <property type="molecule type" value="Genomic_DNA"/>
</dbReference>
<gene>
    <name evidence="2" type="ORF">bsdtw1_02823</name>
</gene>
<evidence type="ECO:0000256" key="1">
    <source>
        <dbReference type="SAM" id="Phobius"/>
    </source>
</evidence>
<proteinExistence type="predicted"/>
<comment type="caution">
    <text evidence="2">The sequence shown here is derived from an EMBL/GenBank/DDBJ whole genome shotgun (WGS) entry which is preliminary data.</text>
</comment>